<organism evidence="4 5">
    <name type="scientific">Podarcis lilfordi</name>
    <name type="common">Lilford's wall lizard</name>
    <dbReference type="NCBI Taxonomy" id="74358"/>
    <lineage>
        <taxon>Eukaryota</taxon>
        <taxon>Metazoa</taxon>
        <taxon>Chordata</taxon>
        <taxon>Craniata</taxon>
        <taxon>Vertebrata</taxon>
        <taxon>Euteleostomi</taxon>
        <taxon>Lepidosauria</taxon>
        <taxon>Squamata</taxon>
        <taxon>Bifurcata</taxon>
        <taxon>Unidentata</taxon>
        <taxon>Episquamata</taxon>
        <taxon>Laterata</taxon>
        <taxon>Lacertibaenia</taxon>
        <taxon>Lacertidae</taxon>
        <taxon>Podarcis</taxon>
    </lineage>
</organism>
<proteinExistence type="predicted"/>
<protein>
    <submittedName>
        <fullName evidence="4">Mucin-2-like</fullName>
    </submittedName>
</protein>
<evidence type="ECO:0000256" key="2">
    <source>
        <dbReference type="SAM" id="MobiDB-lite"/>
    </source>
</evidence>
<dbReference type="Pfam" id="PF22936">
    <property type="entry name" value="Pol_BBD"/>
    <property type="match status" value="1"/>
</dbReference>
<dbReference type="InterPro" id="IPR054722">
    <property type="entry name" value="PolX-like_BBD"/>
</dbReference>
<dbReference type="InterPro" id="IPR001878">
    <property type="entry name" value="Znf_CCHC"/>
</dbReference>
<keyword evidence="1" id="KW-0863">Zinc-finger</keyword>
<sequence length="261" mass="29014">MREDLTLDYVTGRLLEEWQRRDGKELSAASASSSDRLVRNAGSISEEKQPKQRTQATAGEKAAFAVRRCYRCGSTRHLRKQCLEEAISEGPKQRKQQKKLAKKKQTAQLVMAVVECSDERRNTWIIDSGSSRHIVVSEAFFAKKVATPRSQVALADRRKSDVESGGSVFVSCLCTHLDNVLCVPSLRSNLMSVSCLLKAGFVVLFQDSYCEIQKGGETLGRALAENGLFVLKDCVQESVLASNDTQPVCKNESFHKKCLHL</sequence>
<gene>
    <name evidence="4" type="ORF">PODLI_1B034760</name>
</gene>
<evidence type="ECO:0000313" key="5">
    <source>
        <dbReference type="Proteomes" id="UP001178461"/>
    </source>
</evidence>
<dbReference type="GO" id="GO:0003676">
    <property type="term" value="F:nucleic acid binding"/>
    <property type="evidence" value="ECO:0007669"/>
    <property type="project" value="InterPro"/>
</dbReference>
<feature type="region of interest" description="Disordered" evidence="2">
    <location>
        <begin position="25"/>
        <end position="58"/>
    </location>
</feature>
<reference evidence="4" key="1">
    <citation type="submission" date="2022-12" db="EMBL/GenBank/DDBJ databases">
        <authorList>
            <person name="Alioto T."/>
            <person name="Alioto T."/>
            <person name="Gomez Garrido J."/>
        </authorList>
    </citation>
    <scope>NUCLEOTIDE SEQUENCE</scope>
</reference>
<evidence type="ECO:0000313" key="4">
    <source>
        <dbReference type="EMBL" id="CAI5799475.1"/>
    </source>
</evidence>
<keyword evidence="5" id="KW-1185">Reference proteome</keyword>
<dbReference type="PROSITE" id="PS50158">
    <property type="entry name" value="ZF_CCHC"/>
    <property type="match status" value="1"/>
</dbReference>
<feature type="domain" description="CCHC-type" evidence="3">
    <location>
        <begin position="67"/>
        <end position="82"/>
    </location>
</feature>
<evidence type="ECO:0000256" key="1">
    <source>
        <dbReference type="PROSITE-ProRule" id="PRU00047"/>
    </source>
</evidence>
<dbReference type="EMBL" id="OX395145">
    <property type="protein sequence ID" value="CAI5799475.1"/>
    <property type="molecule type" value="Genomic_DNA"/>
</dbReference>
<dbReference type="AlphaFoldDB" id="A0AA35LNF0"/>
<accession>A0AA35LNF0</accession>
<dbReference type="PANTHER" id="PTHR47592">
    <property type="entry name" value="PBF68 PROTEIN"/>
    <property type="match status" value="1"/>
</dbReference>
<name>A0AA35LNF0_9SAUR</name>
<keyword evidence="1" id="KW-0479">Metal-binding</keyword>
<dbReference type="Proteomes" id="UP001178461">
    <property type="component" value="Chromosome W"/>
</dbReference>
<keyword evidence="1" id="KW-0862">Zinc</keyword>
<evidence type="ECO:0000259" key="3">
    <source>
        <dbReference type="PROSITE" id="PS50158"/>
    </source>
</evidence>
<dbReference type="PANTHER" id="PTHR47592:SF27">
    <property type="entry name" value="OS08G0421700 PROTEIN"/>
    <property type="match status" value="1"/>
</dbReference>
<dbReference type="GO" id="GO:0008270">
    <property type="term" value="F:zinc ion binding"/>
    <property type="evidence" value="ECO:0007669"/>
    <property type="project" value="UniProtKB-KW"/>
</dbReference>